<dbReference type="AlphaFoldDB" id="A0AAD4X6E3"/>
<reference evidence="1" key="1">
    <citation type="submission" date="2022-04" db="EMBL/GenBank/DDBJ databases">
        <title>A functionally conserved STORR gene fusion in Papaver species that diverged 16.8 million years ago.</title>
        <authorList>
            <person name="Catania T."/>
        </authorList>
    </citation>
    <scope>NUCLEOTIDE SEQUENCE</scope>
    <source>
        <strain evidence="1">S-188037</strain>
    </source>
</reference>
<name>A0AAD4X6E3_9MAGN</name>
<accession>A0AAD4X6E3</accession>
<proteinExistence type="predicted"/>
<evidence type="ECO:0000313" key="2">
    <source>
        <dbReference type="Proteomes" id="UP001202328"/>
    </source>
</evidence>
<keyword evidence="2" id="KW-1185">Reference proteome</keyword>
<dbReference type="EMBL" id="JAJJMB010015535">
    <property type="protein sequence ID" value="KAI3853747.1"/>
    <property type="molecule type" value="Genomic_DNA"/>
</dbReference>
<evidence type="ECO:0000313" key="1">
    <source>
        <dbReference type="EMBL" id="KAI3853747.1"/>
    </source>
</evidence>
<organism evidence="1 2">
    <name type="scientific">Papaver atlanticum</name>
    <dbReference type="NCBI Taxonomy" id="357466"/>
    <lineage>
        <taxon>Eukaryota</taxon>
        <taxon>Viridiplantae</taxon>
        <taxon>Streptophyta</taxon>
        <taxon>Embryophyta</taxon>
        <taxon>Tracheophyta</taxon>
        <taxon>Spermatophyta</taxon>
        <taxon>Magnoliopsida</taxon>
        <taxon>Ranunculales</taxon>
        <taxon>Papaveraceae</taxon>
        <taxon>Papaveroideae</taxon>
        <taxon>Papaver</taxon>
    </lineage>
</organism>
<comment type="caution">
    <text evidence="1">The sequence shown here is derived from an EMBL/GenBank/DDBJ whole genome shotgun (WGS) entry which is preliminary data.</text>
</comment>
<protein>
    <submittedName>
        <fullName evidence="1">Uncharacterized protein</fullName>
    </submittedName>
</protein>
<dbReference type="Proteomes" id="UP001202328">
    <property type="component" value="Unassembled WGS sequence"/>
</dbReference>
<gene>
    <name evidence="1" type="ORF">MKW98_025264</name>
</gene>
<sequence length="113" mass="12985">MKILHHTEYENTASEVTQLLSDAVGTSCGQFLEKVFGQIMLTFFELHHQKWTYQKKILIKNGKGILCLYMNFDCLTWSNTFSKNSNGKSEGCTAFTLPGLNRVFHGNDVFDYY</sequence>